<dbReference type="SMART" id="SM00408">
    <property type="entry name" value="IGc2"/>
    <property type="match status" value="2"/>
</dbReference>
<dbReference type="PANTHER" id="PTHR12231:SF255">
    <property type="entry name" value="DPR-INTERACTING PROTEIN ALPHA, ISOFORM A"/>
    <property type="match status" value="1"/>
</dbReference>
<evidence type="ECO:0000313" key="12">
    <source>
        <dbReference type="Proteomes" id="UP000198287"/>
    </source>
</evidence>
<protein>
    <submittedName>
        <fullName evidence="11">Lachesin</fullName>
    </submittedName>
</protein>
<feature type="region of interest" description="Disordered" evidence="9">
    <location>
        <begin position="295"/>
        <end position="407"/>
    </location>
</feature>
<evidence type="ECO:0000256" key="6">
    <source>
        <dbReference type="ARBA" id="ARBA00023157"/>
    </source>
</evidence>
<feature type="compositionally biased region" description="Low complexity" evidence="9">
    <location>
        <begin position="351"/>
        <end position="389"/>
    </location>
</feature>
<dbReference type="AlphaFoldDB" id="A0A226F152"/>
<accession>A0A226F152</accession>
<comment type="caution">
    <text evidence="11">The sequence shown here is derived from an EMBL/GenBank/DDBJ whole genome shotgun (WGS) entry which is preliminary data.</text>
</comment>
<proteinExistence type="predicted"/>
<dbReference type="OrthoDB" id="10012075at2759"/>
<feature type="compositionally biased region" description="Basic and acidic residues" evidence="9">
    <location>
        <begin position="315"/>
        <end position="328"/>
    </location>
</feature>
<dbReference type="GO" id="GO:0005886">
    <property type="term" value="C:plasma membrane"/>
    <property type="evidence" value="ECO:0007669"/>
    <property type="project" value="UniProtKB-SubCell"/>
</dbReference>
<organism evidence="11 12">
    <name type="scientific">Folsomia candida</name>
    <name type="common">Springtail</name>
    <dbReference type="NCBI Taxonomy" id="158441"/>
    <lineage>
        <taxon>Eukaryota</taxon>
        <taxon>Metazoa</taxon>
        <taxon>Ecdysozoa</taxon>
        <taxon>Arthropoda</taxon>
        <taxon>Hexapoda</taxon>
        <taxon>Collembola</taxon>
        <taxon>Entomobryomorpha</taxon>
        <taxon>Isotomoidea</taxon>
        <taxon>Isotomidae</taxon>
        <taxon>Proisotominae</taxon>
        <taxon>Folsomia</taxon>
    </lineage>
</organism>
<dbReference type="InterPro" id="IPR003598">
    <property type="entry name" value="Ig_sub2"/>
</dbReference>
<dbReference type="SMART" id="SM00409">
    <property type="entry name" value="IG"/>
    <property type="match status" value="3"/>
</dbReference>
<dbReference type="PANTHER" id="PTHR12231">
    <property type="entry name" value="CTX-RELATED TYPE I TRANSMEMBRANE PROTEIN"/>
    <property type="match status" value="1"/>
</dbReference>
<keyword evidence="12" id="KW-1185">Reference proteome</keyword>
<reference evidence="11 12" key="1">
    <citation type="submission" date="2015-12" db="EMBL/GenBank/DDBJ databases">
        <title>The genome of Folsomia candida.</title>
        <authorList>
            <person name="Faddeeva A."/>
            <person name="Derks M.F."/>
            <person name="Anvar Y."/>
            <person name="Smit S."/>
            <person name="Van Straalen N."/>
            <person name="Roelofs D."/>
        </authorList>
    </citation>
    <scope>NUCLEOTIDE SEQUENCE [LARGE SCALE GENOMIC DNA]</scope>
    <source>
        <strain evidence="11 12">VU population</strain>
        <tissue evidence="11">Whole body</tissue>
    </source>
</reference>
<evidence type="ECO:0000256" key="4">
    <source>
        <dbReference type="ARBA" id="ARBA00022737"/>
    </source>
</evidence>
<dbReference type="InterPro" id="IPR013783">
    <property type="entry name" value="Ig-like_fold"/>
</dbReference>
<dbReference type="PROSITE" id="PS50835">
    <property type="entry name" value="IG_LIKE"/>
    <property type="match status" value="2"/>
</dbReference>
<keyword evidence="8" id="KW-0393">Immunoglobulin domain</keyword>
<dbReference type="InterPro" id="IPR003599">
    <property type="entry name" value="Ig_sub"/>
</dbReference>
<feature type="compositionally biased region" description="Gly residues" evidence="9">
    <location>
        <begin position="337"/>
        <end position="350"/>
    </location>
</feature>
<keyword evidence="5" id="KW-0472">Membrane</keyword>
<evidence type="ECO:0000259" key="10">
    <source>
        <dbReference type="PROSITE" id="PS50835"/>
    </source>
</evidence>
<feature type="domain" description="Ig-like" evidence="10">
    <location>
        <begin position="173"/>
        <end position="268"/>
    </location>
</feature>
<evidence type="ECO:0000256" key="9">
    <source>
        <dbReference type="SAM" id="MobiDB-lite"/>
    </source>
</evidence>
<sequence>MEFVRRESLLNSIFILTFCRLGGFVRIPKHSDHTMWHLHIKGVKEEDRGSYMCQINTDPMTYQIAFLEVVIPPDFIPEETSSDLMAPEGSTVKLICNSRGHPQPTITFRREGGQNITLKSNSGSKSQVSVFEGNVLRLVKISRADMGPYLCIASNGVPPSISKRITVSVHFHPVIQVPNQLIGSPINTDVQLECNVEAFPKSIHFWTKDNAGAMIISGDRYDVQDIVKSMFEVKMVLTIRKFRKVDAGFYKCTAKNSLGDVESVVKVLAVNSEAEASSKSKNELPLLSYDDDYYDTPDVANPVGSSNSRTSGSDGNKDGKNHRQDHQTRISNNFTPGGNGAGGAGGGGSGDNNNNRLASNSNNNINNGRHSRKSYSSSSGNSNNNLGSGKNRDRDTNNPNDNDNTPFQKTVVVSLSPNGLPGKGTTNHKYQHGMHKLFFAISFLWHLHFLLL</sequence>
<feature type="compositionally biased region" description="Polar residues" evidence="9">
    <location>
        <begin position="303"/>
        <end position="314"/>
    </location>
</feature>
<keyword evidence="2" id="KW-1003">Cell membrane</keyword>
<dbReference type="FunFam" id="2.60.40.10:FF:000328">
    <property type="entry name" value="CLUMA_CG000981, isoform A"/>
    <property type="match status" value="1"/>
</dbReference>
<name>A0A226F152_FOLCA</name>
<keyword evidence="7" id="KW-0325">Glycoprotein</keyword>
<dbReference type="InterPro" id="IPR007110">
    <property type="entry name" value="Ig-like_dom"/>
</dbReference>
<feature type="compositionally biased region" description="Low complexity" evidence="9">
    <location>
        <begin position="397"/>
        <end position="406"/>
    </location>
</feature>
<evidence type="ECO:0000256" key="7">
    <source>
        <dbReference type="ARBA" id="ARBA00023180"/>
    </source>
</evidence>
<dbReference type="Pfam" id="PF13927">
    <property type="entry name" value="Ig_3"/>
    <property type="match status" value="2"/>
</dbReference>
<dbReference type="STRING" id="158441.A0A226F152"/>
<evidence type="ECO:0000256" key="1">
    <source>
        <dbReference type="ARBA" id="ARBA00004236"/>
    </source>
</evidence>
<evidence type="ECO:0000256" key="3">
    <source>
        <dbReference type="ARBA" id="ARBA00022729"/>
    </source>
</evidence>
<evidence type="ECO:0000256" key="2">
    <source>
        <dbReference type="ARBA" id="ARBA00022475"/>
    </source>
</evidence>
<dbReference type="OMA" id="ETEILCA"/>
<feature type="domain" description="Ig-like" evidence="10">
    <location>
        <begin position="73"/>
        <end position="168"/>
    </location>
</feature>
<gene>
    <name evidence="11" type="ORF">Fcan01_02900</name>
</gene>
<dbReference type="InterPro" id="IPR036179">
    <property type="entry name" value="Ig-like_dom_sf"/>
</dbReference>
<keyword evidence="3" id="KW-0732">Signal</keyword>
<keyword evidence="6" id="KW-1015">Disulfide bond</keyword>
<evidence type="ECO:0000256" key="5">
    <source>
        <dbReference type="ARBA" id="ARBA00023136"/>
    </source>
</evidence>
<evidence type="ECO:0000313" key="11">
    <source>
        <dbReference type="EMBL" id="OXA63157.1"/>
    </source>
</evidence>
<dbReference type="EMBL" id="LNIX01000001">
    <property type="protein sequence ID" value="OXA63157.1"/>
    <property type="molecule type" value="Genomic_DNA"/>
</dbReference>
<keyword evidence="4" id="KW-0677">Repeat</keyword>
<dbReference type="InterPro" id="IPR051170">
    <property type="entry name" value="Neural/epithelial_adhesion"/>
</dbReference>
<dbReference type="Gene3D" id="2.60.40.10">
    <property type="entry name" value="Immunoglobulins"/>
    <property type="match status" value="3"/>
</dbReference>
<dbReference type="GO" id="GO:0043005">
    <property type="term" value="C:neuron projection"/>
    <property type="evidence" value="ECO:0007669"/>
    <property type="project" value="TreeGrafter"/>
</dbReference>
<comment type="subcellular location">
    <subcellularLocation>
        <location evidence="1">Cell membrane</location>
    </subcellularLocation>
</comment>
<dbReference type="Proteomes" id="UP000198287">
    <property type="component" value="Unassembled WGS sequence"/>
</dbReference>
<evidence type="ECO:0000256" key="8">
    <source>
        <dbReference type="ARBA" id="ARBA00023319"/>
    </source>
</evidence>
<dbReference type="SUPFAM" id="SSF48726">
    <property type="entry name" value="Immunoglobulin"/>
    <property type="match status" value="3"/>
</dbReference>